<dbReference type="Gene3D" id="1.10.110.10">
    <property type="entry name" value="Plant lipid-transfer and hydrophobic proteins"/>
    <property type="match status" value="1"/>
</dbReference>
<evidence type="ECO:0000256" key="8">
    <source>
        <dbReference type="ARBA" id="ARBA00023180"/>
    </source>
</evidence>
<keyword evidence="4" id="KW-0336">GPI-anchor</keyword>
<dbReference type="Pfam" id="PF14368">
    <property type="entry name" value="LTP_2"/>
    <property type="match status" value="1"/>
</dbReference>
<keyword evidence="3" id="KW-1003">Cell membrane</keyword>
<dbReference type="SMART" id="SM00499">
    <property type="entry name" value="AAI"/>
    <property type="match status" value="1"/>
</dbReference>
<protein>
    <recommendedName>
        <fullName evidence="11">Bifunctional inhibitor/plant lipid transfer protein/seed storage helical domain-containing protein</fullName>
    </recommendedName>
</protein>
<feature type="signal peptide" evidence="10">
    <location>
        <begin position="1"/>
        <end position="19"/>
    </location>
</feature>
<dbReference type="FunFam" id="1.10.110.10:FF:000001">
    <property type="entry name" value="Bifunctional inhibitor/lipid-transfer protein/seed storage 2S albumin superfamily protein"/>
    <property type="match status" value="1"/>
</dbReference>
<feature type="domain" description="Bifunctional inhibitor/plant lipid transfer protein/seed storage helical" evidence="11">
    <location>
        <begin position="39"/>
        <end position="119"/>
    </location>
</feature>
<gene>
    <name evidence="12" type="ORF">F2Q68_00025159</name>
</gene>
<dbReference type="EMBL" id="QGKW02001911">
    <property type="protein sequence ID" value="KAF2567688.1"/>
    <property type="molecule type" value="Genomic_DNA"/>
</dbReference>
<evidence type="ECO:0000259" key="11">
    <source>
        <dbReference type="SMART" id="SM00499"/>
    </source>
</evidence>
<evidence type="ECO:0000256" key="2">
    <source>
        <dbReference type="ARBA" id="ARBA00009748"/>
    </source>
</evidence>
<keyword evidence="7" id="KW-1015">Disulfide bond</keyword>
<keyword evidence="9" id="KW-0449">Lipoprotein</keyword>
<keyword evidence="6" id="KW-0472">Membrane</keyword>
<evidence type="ECO:0000256" key="9">
    <source>
        <dbReference type="ARBA" id="ARBA00023288"/>
    </source>
</evidence>
<proteinExistence type="inferred from homology"/>
<keyword evidence="5 10" id="KW-0732">Signal</keyword>
<dbReference type="PANTHER" id="PTHR33044">
    <property type="entry name" value="BIFUNCTIONAL INHIBITOR/LIPID-TRANSFER PROTEIN/SEED STORAGE 2S ALBUMIN SUPERFAMILY PROTEIN-RELATED"/>
    <property type="match status" value="1"/>
</dbReference>
<sequence>MLKANILTGLFLLFTLSSAQTPPAPEPVAADGPSSPTNCLVSMLNVSDCLSYVQVGSTETKPEAACCPELAGMAQSSPECVCNLLGGGASPRFGVKLDKQRAEELSSLCGVKAPSPSLCSVLGFPTISPAGSEDSSSAGRPNISSPCGANLVITRRGLQWREVSPPEQDRSRRRRCWDVNLHRVPAVELTFWYTPPVKQDPTTRLPREPGTRTIFTNRRTTPSFHPPSHQNVDLRWMRYPTESRAIAVKGVPE</sequence>
<evidence type="ECO:0000256" key="3">
    <source>
        <dbReference type="ARBA" id="ARBA00022475"/>
    </source>
</evidence>
<evidence type="ECO:0000256" key="10">
    <source>
        <dbReference type="SAM" id="SignalP"/>
    </source>
</evidence>
<evidence type="ECO:0000256" key="5">
    <source>
        <dbReference type="ARBA" id="ARBA00022729"/>
    </source>
</evidence>
<dbReference type="AlphaFoldDB" id="A0A8S9ID82"/>
<evidence type="ECO:0000256" key="1">
    <source>
        <dbReference type="ARBA" id="ARBA00004609"/>
    </source>
</evidence>
<evidence type="ECO:0000256" key="7">
    <source>
        <dbReference type="ARBA" id="ARBA00023157"/>
    </source>
</evidence>
<dbReference type="GO" id="GO:0005886">
    <property type="term" value="C:plasma membrane"/>
    <property type="evidence" value="ECO:0007669"/>
    <property type="project" value="UniProtKB-SubCell"/>
</dbReference>
<keyword evidence="8" id="KW-0325">Glycoprotein</keyword>
<comment type="caution">
    <text evidence="12">The sequence shown here is derived from an EMBL/GenBank/DDBJ whole genome shotgun (WGS) entry which is preliminary data.</text>
</comment>
<dbReference type="InterPro" id="IPR043325">
    <property type="entry name" value="LTSS"/>
</dbReference>
<comment type="similarity">
    <text evidence="2">Belongs to the plant LTP family.</text>
</comment>
<comment type="subcellular location">
    <subcellularLocation>
        <location evidence="1">Cell membrane</location>
        <topology evidence="1">Lipid-anchor</topology>
        <topology evidence="1">GPI-anchor</topology>
    </subcellularLocation>
</comment>
<evidence type="ECO:0000313" key="13">
    <source>
        <dbReference type="Proteomes" id="UP000712281"/>
    </source>
</evidence>
<evidence type="ECO:0000313" key="12">
    <source>
        <dbReference type="EMBL" id="KAF2567688.1"/>
    </source>
</evidence>
<organism evidence="12 13">
    <name type="scientific">Brassica cretica</name>
    <name type="common">Mustard</name>
    <dbReference type="NCBI Taxonomy" id="69181"/>
    <lineage>
        <taxon>Eukaryota</taxon>
        <taxon>Viridiplantae</taxon>
        <taxon>Streptophyta</taxon>
        <taxon>Embryophyta</taxon>
        <taxon>Tracheophyta</taxon>
        <taxon>Spermatophyta</taxon>
        <taxon>Magnoliopsida</taxon>
        <taxon>eudicotyledons</taxon>
        <taxon>Gunneridae</taxon>
        <taxon>Pentapetalae</taxon>
        <taxon>rosids</taxon>
        <taxon>malvids</taxon>
        <taxon>Brassicales</taxon>
        <taxon>Brassicaceae</taxon>
        <taxon>Brassiceae</taxon>
        <taxon>Brassica</taxon>
    </lineage>
</organism>
<evidence type="ECO:0000256" key="6">
    <source>
        <dbReference type="ARBA" id="ARBA00023136"/>
    </source>
</evidence>
<dbReference type="Proteomes" id="UP000712281">
    <property type="component" value="Unassembled WGS sequence"/>
</dbReference>
<evidence type="ECO:0000256" key="4">
    <source>
        <dbReference type="ARBA" id="ARBA00022622"/>
    </source>
</evidence>
<accession>A0A8S9ID82</accession>
<dbReference type="InterPro" id="IPR036312">
    <property type="entry name" value="Bifun_inhib/LTP/seed_sf"/>
</dbReference>
<dbReference type="SUPFAM" id="SSF47699">
    <property type="entry name" value="Bifunctional inhibitor/lipid-transfer protein/seed storage 2S albumin"/>
    <property type="match status" value="1"/>
</dbReference>
<reference evidence="12" key="1">
    <citation type="submission" date="2019-12" db="EMBL/GenBank/DDBJ databases">
        <title>Genome sequencing and annotation of Brassica cretica.</title>
        <authorList>
            <person name="Studholme D.J."/>
            <person name="Sarris P.F."/>
        </authorList>
    </citation>
    <scope>NUCLEOTIDE SEQUENCE</scope>
    <source>
        <strain evidence="12">PFS-001/15</strain>
        <tissue evidence="12">Leaf</tissue>
    </source>
</reference>
<dbReference type="InterPro" id="IPR016140">
    <property type="entry name" value="Bifunc_inhib/LTP/seed_store"/>
</dbReference>
<feature type="chain" id="PRO_5035843539" description="Bifunctional inhibitor/plant lipid transfer protein/seed storage helical domain-containing protein" evidence="10">
    <location>
        <begin position="20"/>
        <end position="253"/>
    </location>
</feature>
<name>A0A8S9ID82_BRACR</name>
<dbReference type="CDD" id="cd00010">
    <property type="entry name" value="AAI_LTSS"/>
    <property type="match status" value="1"/>
</dbReference>
<dbReference type="GO" id="GO:0098552">
    <property type="term" value="C:side of membrane"/>
    <property type="evidence" value="ECO:0007669"/>
    <property type="project" value="UniProtKB-KW"/>
</dbReference>